<dbReference type="EMBL" id="LFMI01000329">
    <property type="protein sequence ID" value="OTA02540.1"/>
    <property type="molecule type" value="Genomic_DNA"/>
</dbReference>
<sequence>MDGTVDTGSLRGHNAIQMDGATDTESFKKRHTLELPSMARLKPSRVDFDDDLELSDPFHGRRSV</sequence>
<protein>
    <submittedName>
        <fullName evidence="2">Uncharacterized protein</fullName>
    </submittedName>
</protein>
<proteinExistence type="predicted"/>
<evidence type="ECO:0000313" key="2">
    <source>
        <dbReference type="EMBL" id="OTA02540.1"/>
    </source>
</evidence>
<accession>A0A2H2ZGY3</accession>
<keyword evidence="3" id="KW-1185">Reference proteome</keyword>
<reference evidence="2 3" key="1">
    <citation type="journal article" date="2015" name="Genome Announc.">
        <title>Genome sequence and annotation of Trichoderma parareesei, the ancestor of the cellulase producer Trichoderma reesei.</title>
        <authorList>
            <person name="Yang D."/>
            <person name="Pomraning K."/>
            <person name="Kopchinskiy A."/>
            <person name="Karimi Aghcheh R."/>
            <person name="Atanasova L."/>
            <person name="Chenthamara K."/>
            <person name="Baker S.E."/>
            <person name="Zhang R."/>
            <person name="Shen Q."/>
            <person name="Freitag M."/>
            <person name="Kubicek C.P."/>
            <person name="Druzhinina I.S."/>
        </authorList>
    </citation>
    <scope>NUCLEOTIDE SEQUENCE [LARGE SCALE GENOMIC DNA]</scope>
    <source>
        <strain evidence="2 3">CBS 125925</strain>
    </source>
</reference>
<feature type="region of interest" description="Disordered" evidence="1">
    <location>
        <begin position="1"/>
        <end position="25"/>
    </location>
</feature>
<name>A0A2H2ZGY3_TRIPA</name>
<evidence type="ECO:0000313" key="3">
    <source>
        <dbReference type="Proteomes" id="UP000219286"/>
    </source>
</evidence>
<organism evidence="2 3">
    <name type="scientific">Trichoderma parareesei</name>
    <name type="common">Filamentous fungus</name>
    <dbReference type="NCBI Taxonomy" id="858221"/>
    <lineage>
        <taxon>Eukaryota</taxon>
        <taxon>Fungi</taxon>
        <taxon>Dikarya</taxon>
        <taxon>Ascomycota</taxon>
        <taxon>Pezizomycotina</taxon>
        <taxon>Sordariomycetes</taxon>
        <taxon>Hypocreomycetidae</taxon>
        <taxon>Hypocreales</taxon>
        <taxon>Hypocreaceae</taxon>
        <taxon>Trichoderma</taxon>
    </lineage>
</organism>
<evidence type="ECO:0000256" key="1">
    <source>
        <dbReference type="SAM" id="MobiDB-lite"/>
    </source>
</evidence>
<dbReference type="AlphaFoldDB" id="A0A2H2ZGY3"/>
<gene>
    <name evidence="2" type="ORF">A9Z42_0029090</name>
</gene>
<dbReference type="Proteomes" id="UP000219286">
    <property type="component" value="Unassembled WGS sequence"/>
</dbReference>
<comment type="caution">
    <text evidence="2">The sequence shown here is derived from an EMBL/GenBank/DDBJ whole genome shotgun (WGS) entry which is preliminary data.</text>
</comment>